<evidence type="ECO:0000313" key="1">
    <source>
        <dbReference type="EMBL" id="ORA05004.1"/>
    </source>
</evidence>
<proteinExistence type="predicted"/>
<sequence length="163" mass="17456">QHLAERARVDQLRYQVSWRAVTPASFPATRPRWLVLTRPEQAHNPWLQALVAAYPDGFSTVVLDMDHLDRDQLAALLIDHSTTSNCDGVLSLLALPDSTESVVPGPAPAVLATLALVQAYGDSALSLPLWVVTHGGAQLGTDDSPLTADQAAVWGLGQSVCLE</sequence>
<feature type="non-terminal residue" evidence="1">
    <location>
        <position position="163"/>
    </location>
</feature>
<accession>A0A1W9YY76</accession>
<feature type="non-terminal residue" evidence="1">
    <location>
        <position position="1"/>
    </location>
</feature>
<evidence type="ECO:0000313" key="2">
    <source>
        <dbReference type="Proteomes" id="UP000192284"/>
    </source>
</evidence>
<reference evidence="1 2" key="1">
    <citation type="submission" date="2017-02" db="EMBL/GenBank/DDBJ databases">
        <title>The new phylogeny of genus Mycobacterium.</title>
        <authorList>
            <person name="Tortoli E."/>
            <person name="Trovato A."/>
            <person name="Cirillo D.M."/>
        </authorList>
    </citation>
    <scope>NUCLEOTIDE SEQUENCE [LARGE SCALE GENOMIC DNA]</scope>
    <source>
        <strain evidence="1 2">DSM 45057</strain>
    </source>
</reference>
<dbReference type="RefSeq" id="WP_170062239.1">
    <property type="nucleotide sequence ID" value="NZ_MVHE01000287.1"/>
</dbReference>
<dbReference type="Gene3D" id="3.40.50.11460">
    <property type="match status" value="1"/>
</dbReference>
<dbReference type="AlphaFoldDB" id="A0A1W9YY76"/>
<keyword evidence="2" id="KW-1185">Reference proteome</keyword>
<organism evidence="1 2">
    <name type="scientific">Mycobacterium angelicum</name>
    <dbReference type="NCBI Taxonomy" id="470074"/>
    <lineage>
        <taxon>Bacteria</taxon>
        <taxon>Bacillati</taxon>
        <taxon>Actinomycetota</taxon>
        <taxon>Actinomycetes</taxon>
        <taxon>Mycobacteriales</taxon>
        <taxon>Mycobacteriaceae</taxon>
        <taxon>Mycobacterium</taxon>
    </lineage>
</organism>
<dbReference type="SUPFAM" id="SSF51735">
    <property type="entry name" value="NAD(P)-binding Rossmann-fold domains"/>
    <property type="match status" value="1"/>
</dbReference>
<gene>
    <name evidence="1" type="ORF">BST12_29440</name>
</gene>
<dbReference type="InterPro" id="IPR036291">
    <property type="entry name" value="NAD(P)-bd_dom_sf"/>
</dbReference>
<dbReference type="Proteomes" id="UP000192284">
    <property type="component" value="Unassembled WGS sequence"/>
</dbReference>
<dbReference type="EMBL" id="MVHE01000287">
    <property type="protein sequence ID" value="ORA05004.1"/>
    <property type="molecule type" value="Genomic_DNA"/>
</dbReference>
<name>A0A1W9YY76_MYCAN</name>
<comment type="caution">
    <text evidence="1">The sequence shown here is derived from an EMBL/GenBank/DDBJ whole genome shotgun (WGS) entry which is preliminary data.</text>
</comment>
<evidence type="ECO:0008006" key="3">
    <source>
        <dbReference type="Google" id="ProtNLM"/>
    </source>
</evidence>
<protein>
    <recommendedName>
        <fullName evidence="3">Polyketide synthase</fullName>
    </recommendedName>
</protein>